<gene>
    <name evidence="3" type="ORF">B0J11DRAFT_525489</name>
</gene>
<proteinExistence type="predicted"/>
<dbReference type="EMBL" id="JAGMWT010000005">
    <property type="protein sequence ID" value="KAH7128678.1"/>
    <property type="molecule type" value="Genomic_DNA"/>
</dbReference>
<accession>A0A9P9E0K6</accession>
<feature type="compositionally biased region" description="Basic residues" evidence="1">
    <location>
        <begin position="49"/>
        <end position="58"/>
    </location>
</feature>
<organism evidence="3 4">
    <name type="scientific">Dendryphion nanum</name>
    <dbReference type="NCBI Taxonomy" id="256645"/>
    <lineage>
        <taxon>Eukaryota</taxon>
        <taxon>Fungi</taxon>
        <taxon>Dikarya</taxon>
        <taxon>Ascomycota</taxon>
        <taxon>Pezizomycotina</taxon>
        <taxon>Dothideomycetes</taxon>
        <taxon>Pleosporomycetidae</taxon>
        <taxon>Pleosporales</taxon>
        <taxon>Torulaceae</taxon>
        <taxon>Dendryphion</taxon>
    </lineage>
</organism>
<comment type="caution">
    <text evidence="3">The sequence shown here is derived from an EMBL/GenBank/DDBJ whole genome shotgun (WGS) entry which is preliminary data.</text>
</comment>
<evidence type="ECO:0000313" key="4">
    <source>
        <dbReference type="Proteomes" id="UP000700596"/>
    </source>
</evidence>
<dbReference type="Proteomes" id="UP000700596">
    <property type="component" value="Unassembled WGS sequence"/>
</dbReference>
<dbReference type="AlphaFoldDB" id="A0A9P9E0K6"/>
<feature type="region of interest" description="Disordered" evidence="1">
    <location>
        <begin position="45"/>
        <end position="66"/>
    </location>
</feature>
<evidence type="ECO:0000313" key="3">
    <source>
        <dbReference type="EMBL" id="KAH7128678.1"/>
    </source>
</evidence>
<keyword evidence="4" id="KW-1185">Reference proteome</keyword>
<keyword evidence="2" id="KW-0732">Signal</keyword>
<name>A0A9P9E0K6_9PLEO</name>
<feature type="signal peptide" evidence="2">
    <location>
        <begin position="1"/>
        <end position="16"/>
    </location>
</feature>
<sequence>MRTSILALALAAFVAAQEVVVTEAPSFSITAIPSLPSLNVTLPIGNGTRTRKHSKRPHREPTPTFKSSCECPSPIIPVNQLTPAEICEFEFGHRMGCYYRSNGGCALPTLACGGSK</sequence>
<evidence type="ECO:0000256" key="2">
    <source>
        <dbReference type="SAM" id="SignalP"/>
    </source>
</evidence>
<evidence type="ECO:0000256" key="1">
    <source>
        <dbReference type="SAM" id="MobiDB-lite"/>
    </source>
</evidence>
<dbReference type="OrthoDB" id="3783411at2759"/>
<reference evidence="3" key="1">
    <citation type="journal article" date="2021" name="Nat. Commun.">
        <title>Genetic determinants of endophytism in the Arabidopsis root mycobiome.</title>
        <authorList>
            <person name="Mesny F."/>
            <person name="Miyauchi S."/>
            <person name="Thiergart T."/>
            <person name="Pickel B."/>
            <person name="Atanasova L."/>
            <person name="Karlsson M."/>
            <person name="Huettel B."/>
            <person name="Barry K.W."/>
            <person name="Haridas S."/>
            <person name="Chen C."/>
            <person name="Bauer D."/>
            <person name="Andreopoulos W."/>
            <person name="Pangilinan J."/>
            <person name="LaButti K."/>
            <person name="Riley R."/>
            <person name="Lipzen A."/>
            <person name="Clum A."/>
            <person name="Drula E."/>
            <person name="Henrissat B."/>
            <person name="Kohler A."/>
            <person name="Grigoriev I.V."/>
            <person name="Martin F.M."/>
            <person name="Hacquard S."/>
        </authorList>
    </citation>
    <scope>NUCLEOTIDE SEQUENCE</scope>
    <source>
        <strain evidence="3">MPI-CAGE-CH-0243</strain>
    </source>
</reference>
<protein>
    <submittedName>
        <fullName evidence="3">Uncharacterized protein</fullName>
    </submittedName>
</protein>
<feature type="chain" id="PRO_5040367806" evidence="2">
    <location>
        <begin position="17"/>
        <end position="116"/>
    </location>
</feature>